<evidence type="ECO:0000313" key="1">
    <source>
        <dbReference type="EMBL" id="CDW32496.1"/>
    </source>
</evidence>
<organism evidence="1">
    <name type="scientific">Lepeophtheirus salmonis</name>
    <name type="common">Salmon louse</name>
    <name type="synonym">Caligus salmonis</name>
    <dbReference type="NCBI Taxonomy" id="72036"/>
    <lineage>
        <taxon>Eukaryota</taxon>
        <taxon>Metazoa</taxon>
        <taxon>Ecdysozoa</taxon>
        <taxon>Arthropoda</taxon>
        <taxon>Crustacea</taxon>
        <taxon>Multicrustacea</taxon>
        <taxon>Hexanauplia</taxon>
        <taxon>Copepoda</taxon>
        <taxon>Siphonostomatoida</taxon>
        <taxon>Caligidae</taxon>
        <taxon>Lepeophtheirus</taxon>
    </lineage>
</organism>
<proteinExistence type="predicted"/>
<reference evidence="1" key="1">
    <citation type="submission" date="2014-05" db="EMBL/GenBank/DDBJ databases">
        <authorList>
            <person name="Chronopoulou M."/>
        </authorList>
    </citation>
    <scope>NUCLEOTIDE SEQUENCE</scope>
    <source>
        <tissue evidence="1">Whole organism</tissue>
    </source>
</reference>
<dbReference type="AlphaFoldDB" id="A0A0K2U470"/>
<protein>
    <submittedName>
        <fullName evidence="1">Uncharacterized protein</fullName>
    </submittedName>
</protein>
<accession>A0A0K2U470</accession>
<sequence length="27" mass="3413">MYRHRRESSHEEPPTYYVQDLLHINLQ</sequence>
<name>A0A0K2U470_LEPSM</name>
<dbReference type="EMBL" id="HACA01015135">
    <property type="protein sequence ID" value="CDW32496.1"/>
    <property type="molecule type" value="Transcribed_RNA"/>
</dbReference>